<dbReference type="Proteomes" id="UP000011713">
    <property type="component" value="Unassembled WGS sequence"/>
</dbReference>
<name>M4BDL2_HYAAE</name>
<reference evidence="1" key="2">
    <citation type="submission" date="2015-06" db="UniProtKB">
        <authorList>
            <consortium name="EnsemblProtists"/>
        </authorList>
    </citation>
    <scope>IDENTIFICATION</scope>
    <source>
        <strain evidence="1">Emoy2</strain>
    </source>
</reference>
<sequence>MLKRRGEIDCKDCYLGKPRRETFRKALDRHIEKVNDMIFADPLIPGSSNGQIFTIFELLGH</sequence>
<keyword evidence="2" id="KW-1185">Reference proteome</keyword>
<dbReference type="EMBL" id="JH598161">
    <property type="status" value="NOT_ANNOTATED_CDS"/>
    <property type="molecule type" value="Genomic_DNA"/>
</dbReference>
<evidence type="ECO:0000313" key="1">
    <source>
        <dbReference type="EnsemblProtists" id="HpaP804379"/>
    </source>
</evidence>
<dbReference type="InParanoid" id="M4BDL2"/>
<dbReference type="VEuPathDB" id="FungiDB:HpaG804379"/>
<accession>M4BDL2</accession>
<evidence type="ECO:0000313" key="2">
    <source>
        <dbReference type="Proteomes" id="UP000011713"/>
    </source>
</evidence>
<proteinExistence type="predicted"/>
<protein>
    <submittedName>
        <fullName evidence="1">Uncharacterized protein</fullName>
    </submittedName>
</protein>
<dbReference type="AlphaFoldDB" id="M4BDL2"/>
<reference evidence="2" key="1">
    <citation type="journal article" date="2010" name="Science">
        <title>Signatures of adaptation to obligate biotrophy in the Hyaloperonospora arabidopsidis genome.</title>
        <authorList>
            <person name="Baxter L."/>
            <person name="Tripathy S."/>
            <person name="Ishaque N."/>
            <person name="Boot N."/>
            <person name="Cabral A."/>
            <person name="Kemen E."/>
            <person name="Thines M."/>
            <person name="Ah-Fong A."/>
            <person name="Anderson R."/>
            <person name="Badejoko W."/>
            <person name="Bittner-Eddy P."/>
            <person name="Boore J.L."/>
            <person name="Chibucos M.C."/>
            <person name="Coates M."/>
            <person name="Dehal P."/>
            <person name="Delehaunty K."/>
            <person name="Dong S."/>
            <person name="Downton P."/>
            <person name="Dumas B."/>
            <person name="Fabro G."/>
            <person name="Fronick C."/>
            <person name="Fuerstenberg S.I."/>
            <person name="Fulton L."/>
            <person name="Gaulin E."/>
            <person name="Govers F."/>
            <person name="Hughes L."/>
            <person name="Humphray S."/>
            <person name="Jiang R.H."/>
            <person name="Judelson H."/>
            <person name="Kamoun S."/>
            <person name="Kyung K."/>
            <person name="Meijer H."/>
            <person name="Minx P."/>
            <person name="Morris P."/>
            <person name="Nelson J."/>
            <person name="Phuntumart V."/>
            <person name="Qutob D."/>
            <person name="Rehmany A."/>
            <person name="Rougon-Cardoso A."/>
            <person name="Ryden P."/>
            <person name="Torto-Alalibo T."/>
            <person name="Studholme D."/>
            <person name="Wang Y."/>
            <person name="Win J."/>
            <person name="Wood J."/>
            <person name="Clifton S.W."/>
            <person name="Rogers J."/>
            <person name="Van den Ackerveken G."/>
            <person name="Jones J.D."/>
            <person name="McDowell J.M."/>
            <person name="Beynon J."/>
            <person name="Tyler B.M."/>
        </authorList>
    </citation>
    <scope>NUCLEOTIDE SEQUENCE [LARGE SCALE GENOMIC DNA]</scope>
    <source>
        <strain evidence="2">Emoy2</strain>
    </source>
</reference>
<dbReference type="HOGENOM" id="CLU_2927510_0_0_1"/>
<organism evidence="1 2">
    <name type="scientific">Hyaloperonospora arabidopsidis (strain Emoy2)</name>
    <name type="common">Downy mildew agent</name>
    <name type="synonym">Peronospora arabidopsidis</name>
    <dbReference type="NCBI Taxonomy" id="559515"/>
    <lineage>
        <taxon>Eukaryota</taxon>
        <taxon>Sar</taxon>
        <taxon>Stramenopiles</taxon>
        <taxon>Oomycota</taxon>
        <taxon>Peronosporomycetes</taxon>
        <taxon>Peronosporales</taxon>
        <taxon>Peronosporaceae</taxon>
        <taxon>Hyaloperonospora</taxon>
    </lineage>
</organism>
<dbReference type="EnsemblProtists" id="HpaT804379">
    <property type="protein sequence ID" value="HpaP804379"/>
    <property type="gene ID" value="HpaG804379"/>
</dbReference>